<feature type="transmembrane region" description="Helical" evidence="6">
    <location>
        <begin position="196"/>
        <end position="223"/>
    </location>
</feature>
<feature type="transmembrane region" description="Helical" evidence="6">
    <location>
        <begin position="623"/>
        <end position="645"/>
    </location>
</feature>
<evidence type="ECO:0000256" key="5">
    <source>
        <dbReference type="ARBA" id="ARBA00023136"/>
    </source>
</evidence>
<feature type="transmembrane region" description="Helical" evidence="6">
    <location>
        <begin position="710"/>
        <end position="732"/>
    </location>
</feature>
<feature type="transmembrane region" description="Helical" evidence="6">
    <location>
        <begin position="415"/>
        <end position="437"/>
    </location>
</feature>
<protein>
    <recommendedName>
        <fullName evidence="7">ABC3 transporter permease C-terminal domain-containing protein</fullName>
    </recommendedName>
</protein>
<keyword evidence="9" id="KW-1185">Reference proteome</keyword>
<feature type="domain" description="ABC3 transporter permease C-terminal" evidence="7">
    <location>
        <begin position="624"/>
        <end position="734"/>
    </location>
</feature>
<keyword evidence="2" id="KW-1003">Cell membrane</keyword>
<comment type="caution">
    <text evidence="8">The sequence shown here is derived from an EMBL/GenBank/DDBJ whole genome shotgun (WGS) entry which is preliminary data.</text>
</comment>
<keyword evidence="4 6" id="KW-1133">Transmembrane helix</keyword>
<feature type="transmembrane region" description="Helical" evidence="6">
    <location>
        <begin position="289"/>
        <end position="315"/>
    </location>
</feature>
<dbReference type="EMBL" id="BONC01000001">
    <property type="protein sequence ID" value="GIF54229.1"/>
    <property type="molecule type" value="Genomic_DNA"/>
</dbReference>
<feature type="transmembrane region" description="Helical" evidence="6">
    <location>
        <begin position="20"/>
        <end position="41"/>
    </location>
</feature>
<organism evidence="8 9">
    <name type="scientific">Asanoa iriomotensis</name>
    <dbReference type="NCBI Taxonomy" id="234613"/>
    <lineage>
        <taxon>Bacteria</taxon>
        <taxon>Bacillati</taxon>
        <taxon>Actinomycetota</taxon>
        <taxon>Actinomycetes</taxon>
        <taxon>Micromonosporales</taxon>
        <taxon>Micromonosporaceae</taxon>
        <taxon>Asanoa</taxon>
    </lineage>
</organism>
<name>A0ABQ4BUM2_9ACTN</name>
<evidence type="ECO:0000313" key="9">
    <source>
        <dbReference type="Proteomes" id="UP000624325"/>
    </source>
</evidence>
<evidence type="ECO:0000256" key="2">
    <source>
        <dbReference type="ARBA" id="ARBA00022475"/>
    </source>
</evidence>
<evidence type="ECO:0000256" key="4">
    <source>
        <dbReference type="ARBA" id="ARBA00022989"/>
    </source>
</evidence>
<feature type="domain" description="ABC3 transporter permease C-terminal" evidence="7">
    <location>
        <begin position="203"/>
        <end position="317"/>
    </location>
</feature>
<feature type="transmembrane region" description="Helical" evidence="6">
    <location>
        <begin position="365"/>
        <end position="386"/>
    </location>
</feature>
<dbReference type="InterPro" id="IPR003838">
    <property type="entry name" value="ABC3_permease_C"/>
</dbReference>
<proteinExistence type="predicted"/>
<evidence type="ECO:0000256" key="6">
    <source>
        <dbReference type="SAM" id="Phobius"/>
    </source>
</evidence>
<dbReference type="Pfam" id="PF02687">
    <property type="entry name" value="FtsX"/>
    <property type="match status" value="2"/>
</dbReference>
<gene>
    <name evidence="8" type="ORF">Air01nite_03240</name>
</gene>
<evidence type="ECO:0000256" key="3">
    <source>
        <dbReference type="ARBA" id="ARBA00022692"/>
    </source>
</evidence>
<accession>A0ABQ4BUM2</accession>
<comment type="subcellular location">
    <subcellularLocation>
        <location evidence="1">Cell membrane</location>
        <topology evidence="1">Multi-pass membrane protein</topology>
    </subcellularLocation>
</comment>
<keyword evidence="3 6" id="KW-0812">Transmembrane</keyword>
<feature type="transmembrane region" description="Helical" evidence="6">
    <location>
        <begin position="336"/>
        <end position="353"/>
    </location>
</feature>
<evidence type="ECO:0000259" key="7">
    <source>
        <dbReference type="Pfam" id="PF02687"/>
    </source>
</evidence>
<feature type="transmembrane region" description="Helical" evidence="6">
    <location>
        <begin position="666"/>
        <end position="690"/>
    </location>
</feature>
<feature type="transmembrane region" description="Helical" evidence="6">
    <location>
        <begin position="244"/>
        <end position="269"/>
    </location>
</feature>
<evidence type="ECO:0000313" key="8">
    <source>
        <dbReference type="EMBL" id="GIF54229.1"/>
    </source>
</evidence>
<keyword evidence="5 6" id="KW-0472">Membrane</keyword>
<evidence type="ECO:0000256" key="1">
    <source>
        <dbReference type="ARBA" id="ARBA00004651"/>
    </source>
</evidence>
<dbReference type="RefSeq" id="WP_203699931.1">
    <property type="nucleotide sequence ID" value="NZ_BAAALU010000038.1"/>
</dbReference>
<dbReference type="Proteomes" id="UP000624325">
    <property type="component" value="Unassembled WGS sequence"/>
</dbReference>
<sequence>MIGLGLRLAVAGGREAAARLVVVAAAVALGTGLLLATLAGINATKTQNLRYAWLNTGIAEYTTTPRAGVDPAWWLIRGDRFRGQELGRIDVAATGPAAPVPAGIPALPGPGEFYASPALHDLLRTVPADELGDRFPGREVGVIGDAALPSPDSLLVVVGQSPETLATQPFAQQVTAVLTTDPAGCMRCIIGLDNTMFTVSLSVIAAALIFPVLIFIGTATRLSAARREQRFAAMRLVGATPRQITVLATVESTVAAVAGTLLGFGVFFAARPGLAEIPFTGATFFPSDLVLTAVNVAAVAVGIPLGAAVAARLALRRVRISPLGVTRRATPKPPRAWRLIPLVAGVAELAYFVGRRPETTDGQTAAYLIGAVLMLAGLVLAGPWLTMRVARLVADRAQRPAALIAGRRLADDPMAAFRAVSGLVVALFVMTAASGAITSFVAERARPAGDSVAATSLTQAFWPERLAEGAEPPTVADIPAGLSAVPGVQAVLTVRENDRQVAQNMADPSGPGLISCADLARAPGFGSCPPGAQVVSVWQDLIGPRDPGVTPAETIWPASTVTDLDSRRLLSVVVQTDGSDAAKERVRTLLATMDPFGEPPASDAEHQASSTLTLVQFQRLADVVILASLPIAGCSLAVSVIAGLTDRKRPFSVLRLTGVRIRMLRSVVGLETAVPLLVVAAVAIGAGLLAASLFLRAQLDYPLHGLGAGYYAMVGGGLVASLGIIAATLPLLRRITGPETARNE</sequence>
<reference evidence="8 9" key="1">
    <citation type="submission" date="2021-01" db="EMBL/GenBank/DDBJ databases">
        <title>Whole genome shotgun sequence of Asanoa iriomotensis NBRC 100142.</title>
        <authorList>
            <person name="Komaki H."/>
            <person name="Tamura T."/>
        </authorList>
    </citation>
    <scope>NUCLEOTIDE SEQUENCE [LARGE SCALE GENOMIC DNA]</scope>
    <source>
        <strain evidence="8 9">NBRC 100142</strain>
    </source>
</reference>